<dbReference type="InterPro" id="IPR050126">
    <property type="entry name" value="Ap4A_hydrolase"/>
</dbReference>
<dbReference type="Proteomes" id="UP000693672">
    <property type="component" value="Unassembled WGS sequence"/>
</dbReference>
<comment type="caution">
    <text evidence="2">The sequence shown here is derived from an EMBL/GenBank/DDBJ whole genome shotgun (WGS) entry which is preliminary data.</text>
</comment>
<dbReference type="PIRSF" id="PIRSF000883">
    <property type="entry name" value="Pesterase_MJ0912"/>
    <property type="match status" value="1"/>
</dbReference>
<dbReference type="PANTHER" id="PTHR42850:SF2">
    <property type="entry name" value="BLL5683 PROTEIN"/>
    <property type="match status" value="1"/>
</dbReference>
<dbReference type="InterPro" id="IPR024654">
    <property type="entry name" value="Calcineurin-like_PHP_lpxH"/>
</dbReference>
<feature type="domain" description="Calcineurin-like phosphoesterase" evidence="1">
    <location>
        <begin position="3"/>
        <end position="200"/>
    </location>
</feature>
<accession>A0A916K3W8</accession>
<dbReference type="PANTHER" id="PTHR42850">
    <property type="entry name" value="METALLOPHOSPHOESTERASE"/>
    <property type="match status" value="1"/>
</dbReference>
<sequence>MDNIAIISDIHGNIPALEAVANDIHSRGIRRIICLGDLVGKGPQPAEAVDRIRELCETTVLGNWDLGIGNPQVLEAGKWQLQQLGANRLNYLTQLLFCAELTMSGRRIRMLHASAHSVYRRVHCDAGIEEQLALFANTELTGDFDGIAGLAPDVVGYGDIHVPFVRMLESQERQGLMLFNAGSVGAPYDGLAQASYAIVEGIMHETRPAPFSVRLVRVPYDVERVIRIAEQAGMPELDRFRYEMRSGRVQ</sequence>
<reference evidence="2" key="1">
    <citation type="submission" date="2021-06" db="EMBL/GenBank/DDBJ databases">
        <authorList>
            <person name="Criscuolo A."/>
        </authorList>
    </citation>
    <scope>NUCLEOTIDE SEQUENCE</scope>
    <source>
        <strain evidence="2">CIP111600</strain>
    </source>
</reference>
<proteinExistence type="predicted"/>
<dbReference type="EMBL" id="CAJVAS010000010">
    <property type="protein sequence ID" value="CAG7625448.1"/>
    <property type="molecule type" value="Genomic_DNA"/>
</dbReference>
<protein>
    <recommendedName>
        <fullName evidence="1">Calcineurin-like phosphoesterase domain-containing protein</fullName>
    </recommendedName>
</protein>
<dbReference type="AlphaFoldDB" id="A0A916K3W8"/>
<dbReference type="RefSeq" id="WP_218092497.1">
    <property type="nucleotide sequence ID" value="NZ_CAJVAS010000010.1"/>
</dbReference>
<evidence type="ECO:0000313" key="3">
    <source>
        <dbReference type="Proteomes" id="UP000693672"/>
    </source>
</evidence>
<dbReference type="InterPro" id="IPR011152">
    <property type="entry name" value="Pesterase_MJ0912"/>
</dbReference>
<dbReference type="CDD" id="cd00838">
    <property type="entry name" value="MPP_superfamily"/>
    <property type="match status" value="1"/>
</dbReference>
<keyword evidence="3" id="KW-1185">Reference proteome</keyword>
<evidence type="ECO:0000313" key="2">
    <source>
        <dbReference type="EMBL" id="CAG7625448.1"/>
    </source>
</evidence>
<name>A0A916K3W8_9BACL</name>
<evidence type="ECO:0000259" key="1">
    <source>
        <dbReference type="Pfam" id="PF12850"/>
    </source>
</evidence>
<organism evidence="2 3">
    <name type="scientific">Paenibacillus solanacearum</name>
    <dbReference type="NCBI Taxonomy" id="2048548"/>
    <lineage>
        <taxon>Bacteria</taxon>
        <taxon>Bacillati</taxon>
        <taxon>Bacillota</taxon>
        <taxon>Bacilli</taxon>
        <taxon>Bacillales</taxon>
        <taxon>Paenibacillaceae</taxon>
        <taxon>Paenibacillus</taxon>
    </lineage>
</organism>
<gene>
    <name evidence="2" type="ORF">PAESOLCIP111_02726</name>
</gene>
<dbReference type="GO" id="GO:0016791">
    <property type="term" value="F:phosphatase activity"/>
    <property type="evidence" value="ECO:0007669"/>
    <property type="project" value="TreeGrafter"/>
</dbReference>
<dbReference type="Pfam" id="PF12850">
    <property type="entry name" value="Metallophos_2"/>
    <property type="match status" value="1"/>
</dbReference>
<dbReference type="GO" id="GO:0005737">
    <property type="term" value="C:cytoplasm"/>
    <property type="evidence" value="ECO:0007669"/>
    <property type="project" value="TreeGrafter"/>
</dbReference>